<evidence type="ECO:0000256" key="1">
    <source>
        <dbReference type="ARBA" id="ARBA00006914"/>
    </source>
</evidence>
<keyword evidence="3 5" id="KW-0067">ATP-binding</keyword>
<dbReference type="RefSeq" id="WP_082033241.1">
    <property type="nucleotide sequence ID" value="NZ_JASNJD010000025.1"/>
</dbReference>
<dbReference type="SMART" id="SM00382">
    <property type="entry name" value="AAA"/>
    <property type="match status" value="1"/>
</dbReference>
<dbReference type="InterPro" id="IPR003959">
    <property type="entry name" value="ATPase_AAA_core"/>
</dbReference>
<dbReference type="EMBL" id="JASNJD010000025">
    <property type="protein sequence ID" value="MDK3020456.1"/>
    <property type="molecule type" value="Genomic_DNA"/>
</dbReference>
<dbReference type="GO" id="GO:0005524">
    <property type="term" value="F:ATP binding"/>
    <property type="evidence" value="ECO:0007669"/>
    <property type="project" value="UniProtKB-KW"/>
</dbReference>
<protein>
    <submittedName>
        <fullName evidence="5">ATP-binding protein</fullName>
    </submittedName>
</protein>
<dbReference type="Gene3D" id="1.10.8.60">
    <property type="match status" value="1"/>
</dbReference>
<dbReference type="InterPro" id="IPR003593">
    <property type="entry name" value="AAA+_ATPase"/>
</dbReference>
<sequence>MCDLFRSRRSFQNREIQLGFDEKTDDWGDAVSNAKQILAMLRSQAEGDEEQFFSIALQVAAGEARQGHRATAEDIRAAVDAARSQRGTRASVPIAFSRPRGDLDSLLDLRDPQIHLADVVLNADVKGHLEAVVLQQQRRDWLREHGKTPSRRLLFAGPPGSGKTMTAEALAGELHLPLFVIRLETLITRFMGETAAKLRLVFDEAQKRRGVYLFDEFDAVGSNRLATNDVAEMRRVLNSFLQFMEEPSATDSVLVAATNHPSLLDRALLRRFDEVLQFEMPSADEVRAIIKAHLSPMKYPKINWKTIVAAATCLSQAEIVHAAEEAVKAAILSERNQISTADLTRELRKRQAMRTVFSEEQGHIG</sequence>
<evidence type="ECO:0000313" key="6">
    <source>
        <dbReference type="Proteomes" id="UP001243757"/>
    </source>
</evidence>
<accession>A0ABT7F755</accession>
<feature type="domain" description="AAA+ ATPase" evidence="4">
    <location>
        <begin position="149"/>
        <end position="282"/>
    </location>
</feature>
<evidence type="ECO:0000313" key="5">
    <source>
        <dbReference type="EMBL" id="MDK3020456.1"/>
    </source>
</evidence>
<dbReference type="SUPFAM" id="SSF52540">
    <property type="entry name" value="P-loop containing nucleoside triphosphate hydrolases"/>
    <property type="match status" value="1"/>
</dbReference>
<keyword evidence="6" id="KW-1185">Reference proteome</keyword>
<comment type="caution">
    <text evidence="5">The sequence shown here is derived from an EMBL/GenBank/DDBJ whole genome shotgun (WGS) entry which is preliminary data.</text>
</comment>
<comment type="similarity">
    <text evidence="1">Belongs to the AAA ATPase family.</text>
</comment>
<gene>
    <name evidence="5" type="ORF">QO033_22480</name>
</gene>
<dbReference type="Proteomes" id="UP001243757">
    <property type="component" value="Unassembled WGS sequence"/>
</dbReference>
<evidence type="ECO:0000256" key="3">
    <source>
        <dbReference type="ARBA" id="ARBA00022840"/>
    </source>
</evidence>
<name>A0ABT7F755_9RHOB</name>
<dbReference type="PANTHER" id="PTHR23073">
    <property type="entry name" value="26S PROTEASOME REGULATORY SUBUNIT"/>
    <property type="match status" value="1"/>
</dbReference>
<keyword evidence="2" id="KW-0547">Nucleotide-binding</keyword>
<evidence type="ECO:0000259" key="4">
    <source>
        <dbReference type="SMART" id="SM00382"/>
    </source>
</evidence>
<organism evidence="5 6">
    <name type="scientific">Pseudodonghicola flavimaris</name>
    <dbReference type="NCBI Taxonomy" id="3050036"/>
    <lineage>
        <taxon>Bacteria</taxon>
        <taxon>Pseudomonadati</taxon>
        <taxon>Pseudomonadota</taxon>
        <taxon>Alphaproteobacteria</taxon>
        <taxon>Rhodobacterales</taxon>
        <taxon>Paracoccaceae</taxon>
        <taxon>Pseudodonghicola</taxon>
    </lineage>
</organism>
<dbReference type="Gene3D" id="3.40.50.300">
    <property type="entry name" value="P-loop containing nucleotide triphosphate hydrolases"/>
    <property type="match status" value="1"/>
</dbReference>
<dbReference type="InterPro" id="IPR050221">
    <property type="entry name" value="26S_Proteasome_ATPase"/>
</dbReference>
<dbReference type="Pfam" id="PF00004">
    <property type="entry name" value="AAA"/>
    <property type="match status" value="1"/>
</dbReference>
<reference evidence="5 6" key="1">
    <citation type="submission" date="2023-05" db="EMBL/GenBank/DDBJ databases">
        <title>Pseudodonghicola sp. nov.</title>
        <authorList>
            <person name="Huang J."/>
        </authorList>
    </citation>
    <scope>NUCLEOTIDE SEQUENCE [LARGE SCALE GENOMIC DNA]</scope>
    <source>
        <strain evidence="5 6">IC7</strain>
    </source>
</reference>
<dbReference type="CDD" id="cd19481">
    <property type="entry name" value="RecA-like_protease"/>
    <property type="match status" value="1"/>
</dbReference>
<dbReference type="InterPro" id="IPR027417">
    <property type="entry name" value="P-loop_NTPase"/>
</dbReference>
<evidence type="ECO:0000256" key="2">
    <source>
        <dbReference type="ARBA" id="ARBA00022741"/>
    </source>
</evidence>
<proteinExistence type="inferred from homology"/>